<feature type="domain" description="MYST-type HAT" evidence="16">
    <location>
        <begin position="30"/>
        <end position="289"/>
    </location>
</feature>
<keyword evidence="8" id="KW-0007">Acetylation</keyword>
<evidence type="ECO:0000256" key="11">
    <source>
        <dbReference type="ARBA" id="ARBA00023242"/>
    </source>
</evidence>
<keyword evidence="12" id="KW-0012">Acyltransferase</keyword>
<dbReference type="CDD" id="cd04301">
    <property type="entry name" value="NAT_SF"/>
    <property type="match status" value="1"/>
</dbReference>
<dbReference type="OMA" id="YKLSAWE"/>
<dbReference type="InterPro" id="IPR002717">
    <property type="entry name" value="HAT_MYST-type"/>
</dbReference>
<evidence type="ECO:0000256" key="1">
    <source>
        <dbReference type="ARBA" id="ARBA00004123"/>
    </source>
</evidence>
<dbReference type="GO" id="GO:0008270">
    <property type="term" value="F:zinc ion binding"/>
    <property type="evidence" value="ECO:0007669"/>
    <property type="project" value="UniProtKB-KW"/>
</dbReference>
<dbReference type="eggNOG" id="KOG2747">
    <property type="taxonomic scope" value="Eukaryota"/>
</dbReference>
<dbReference type="Pfam" id="PF17772">
    <property type="entry name" value="zf-MYST"/>
    <property type="match status" value="1"/>
</dbReference>
<keyword evidence="18" id="KW-1185">Reference proteome</keyword>
<dbReference type="PANTHER" id="PTHR10615">
    <property type="entry name" value="HISTONE ACETYLTRANSFERASE"/>
    <property type="match status" value="1"/>
</dbReference>
<feature type="region of interest" description="Disordered" evidence="15">
    <location>
        <begin position="1"/>
        <end position="29"/>
    </location>
</feature>
<evidence type="ECO:0000256" key="10">
    <source>
        <dbReference type="ARBA" id="ARBA00023163"/>
    </source>
</evidence>
<dbReference type="STRING" id="1076935.U4L9Z3"/>
<keyword evidence="9" id="KW-0805">Transcription regulation</keyword>
<feature type="active site" description="Proton donor/acceptor" evidence="14">
    <location>
        <position position="214"/>
    </location>
</feature>
<dbReference type="InterPro" id="IPR050603">
    <property type="entry name" value="MYST_HAT"/>
</dbReference>
<evidence type="ECO:0000256" key="3">
    <source>
        <dbReference type="ARBA" id="ARBA00013184"/>
    </source>
</evidence>
<protein>
    <recommendedName>
        <fullName evidence="3">histone acetyltransferase</fullName>
        <ecNumber evidence="3">2.3.1.48</ecNumber>
    </recommendedName>
</protein>
<evidence type="ECO:0000313" key="17">
    <source>
        <dbReference type="EMBL" id="CCX15586.1"/>
    </source>
</evidence>
<evidence type="ECO:0000256" key="4">
    <source>
        <dbReference type="ARBA" id="ARBA00022679"/>
    </source>
</evidence>
<keyword evidence="4 17" id="KW-0808">Transferase</keyword>
<evidence type="ECO:0000256" key="7">
    <source>
        <dbReference type="ARBA" id="ARBA00022833"/>
    </source>
</evidence>
<dbReference type="PANTHER" id="PTHR10615:SF219">
    <property type="entry name" value="HISTONE ACETYLTRANSFERASE KAT5"/>
    <property type="match status" value="1"/>
</dbReference>
<proteinExistence type="inferred from homology"/>
<dbReference type="InterPro" id="IPR016181">
    <property type="entry name" value="Acyl_CoA_acyltransferase"/>
</dbReference>
<keyword evidence="11" id="KW-0539">Nucleus</keyword>
<dbReference type="Gene3D" id="1.10.10.10">
    <property type="entry name" value="Winged helix-like DNA-binding domain superfamily/Winged helix DNA-binding domain"/>
    <property type="match status" value="1"/>
</dbReference>
<evidence type="ECO:0000256" key="5">
    <source>
        <dbReference type="ARBA" id="ARBA00022723"/>
    </source>
</evidence>
<keyword evidence="6" id="KW-0863">Zinc-finger</keyword>
<evidence type="ECO:0000256" key="12">
    <source>
        <dbReference type="ARBA" id="ARBA00023315"/>
    </source>
</evidence>
<comment type="function">
    <text evidence="13">Catalytic component of the NuA4 histone acetyltransferase (HAT) complex which is involved in epigenetic transcriptional activation of selected genes principally by acetylation of nucleosomal histones H4, H3, H2B, H2A and H2A variant H2A.Z. Acetylates histone H4 to form H4K5ac, H4K8ac, H4K12ac and H4K16ac, histone H3 to form H3K14ac, and histone H2A to form H2AK4ac and H2AK7ac. The NuA4 complex is involved in the DNA damage response and is required for chromosome segregation. The NuA4 complex plays a direct role in repair of DNA double-strand breaks (DSBs) through homologous recombination. Recruitment to promoters depends on H3K4me. Also acetylates non-histone proteins. In addition to protein acetyltransferase, can use different acyl-CoA substrates, such as 2-hydroxyisobutanoyl-CoA (2-hydroxyisobutyryl-CoA) or (2E)-butenoyl-CoA (crotonyl-CoA), and is able to mediate protein 2-hydroxyisobutyrylation and crotonylation, respectively.</text>
</comment>
<evidence type="ECO:0000256" key="8">
    <source>
        <dbReference type="ARBA" id="ARBA00022990"/>
    </source>
</evidence>
<dbReference type="InterPro" id="IPR040706">
    <property type="entry name" value="Zf-MYST"/>
</dbReference>
<dbReference type="AlphaFoldDB" id="U4L9Z3"/>
<evidence type="ECO:0000256" key="9">
    <source>
        <dbReference type="ARBA" id="ARBA00023015"/>
    </source>
</evidence>
<dbReference type="OrthoDB" id="787137at2759"/>
<dbReference type="GO" id="GO:0006355">
    <property type="term" value="P:regulation of DNA-templated transcription"/>
    <property type="evidence" value="ECO:0007669"/>
    <property type="project" value="InterPro"/>
</dbReference>
<dbReference type="EMBL" id="HF936206">
    <property type="protein sequence ID" value="CCX15586.1"/>
    <property type="molecule type" value="Genomic_DNA"/>
</dbReference>
<evidence type="ECO:0000256" key="2">
    <source>
        <dbReference type="ARBA" id="ARBA00010107"/>
    </source>
</evidence>
<accession>U4L9Z3</accession>
<evidence type="ECO:0000256" key="15">
    <source>
        <dbReference type="SAM" id="MobiDB-lite"/>
    </source>
</evidence>
<reference evidence="17 18" key="1">
    <citation type="journal article" date="2013" name="PLoS Genet.">
        <title>The genome and development-dependent transcriptomes of Pyronema confluens: a window into fungal evolution.</title>
        <authorList>
            <person name="Traeger S."/>
            <person name="Altegoer F."/>
            <person name="Freitag M."/>
            <person name="Gabaldon T."/>
            <person name="Kempken F."/>
            <person name="Kumar A."/>
            <person name="Marcet-Houben M."/>
            <person name="Poggeler S."/>
            <person name="Stajich J.E."/>
            <person name="Nowrousian M."/>
        </authorList>
    </citation>
    <scope>NUCLEOTIDE SEQUENCE [LARGE SCALE GENOMIC DNA]</scope>
    <source>
        <strain evidence="18">CBS 100304</strain>
        <tissue evidence="17">Vegetative mycelium</tissue>
    </source>
</reference>
<name>U4L9Z3_PYROM</name>
<dbReference type="Proteomes" id="UP000018144">
    <property type="component" value="Unassembled WGS sequence"/>
</dbReference>
<dbReference type="GO" id="GO:0005634">
    <property type="term" value="C:nucleus"/>
    <property type="evidence" value="ECO:0007669"/>
    <property type="project" value="UniProtKB-SubCell"/>
</dbReference>
<dbReference type="InterPro" id="IPR036388">
    <property type="entry name" value="WH-like_DNA-bd_sf"/>
</dbReference>
<sequence length="303" mass="34260">MRSHTLSPSNSTPDSNHVSSAAGAKDKEKKDKDLIGTVVLGNHSIVPWYSSSYPKKLIGDACSENGKLYICEYCFKYTPEIARLQGHQKFCTLSREESPGTKVYDSGLYSIYEVDGSEHPLFCQNLCLFAKLFLDTKSVCYEVESFLFYTLVETDQFGVQRVVGFFSKEKFSWDDYNLACIIVFPPYQRRGLGKLLISFSFELSRLDKKLGSPEKPLSDLGKQGYLAYWSTRIAQVIMQTKKESISINELSEATCIQPEDVRVTLEHMGVMVAGEEGGKPHIRLDIWDKGQVDESFNLNPEYV</sequence>
<dbReference type="Gene3D" id="3.30.60.60">
    <property type="entry name" value="N-acetyl transferase-like"/>
    <property type="match status" value="1"/>
</dbReference>
<gene>
    <name evidence="17" type="ORF">PCON_01967</name>
</gene>
<organism evidence="17 18">
    <name type="scientific">Pyronema omphalodes (strain CBS 100304)</name>
    <name type="common">Pyronema confluens</name>
    <dbReference type="NCBI Taxonomy" id="1076935"/>
    <lineage>
        <taxon>Eukaryota</taxon>
        <taxon>Fungi</taxon>
        <taxon>Dikarya</taxon>
        <taxon>Ascomycota</taxon>
        <taxon>Pezizomycotina</taxon>
        <taxon>Pezizomycetes</taxon>
        <taxon>Pezizales</taxon>
        <taxon>Pyronemataceae</taxon>
        <taxon>Pyronema</taxon>
    </lineage>
</organism>
<evidence type="ECO:0000259" key="16">
    <source>
        <dbReference type="PROSITE" id="PS51726"/>
    </source>
</evidence>
<keyword evidence="5" id="KW-0479">Metal-binding</keyword>
<evidence type="ECO:0000256" key="6">
    <source>
        <dbReference type="ARBA" id="ARBA00022771"/>
    </source>
</evidence>
<dbReference type="GO" id="GO:0046972">
    <property type="term" value="F:histone H4K16 acetyltransferase activity"/>
    <property type="evidence" value="ECO:0007669"/>
    <property type="project" value="TreeGrafter"/>
</dbReference>
<dbReference type="SUPFAM" id="SSF55729">
    <property type="entry name" value="Acyl-CoA N-acyltransferases (Nat)"/>
    <property type="match status" value="1"/>
</dbReference>
<dbReference type="PROSITE" id="PS51726">
    <property type="entry name" value="MYST_HAT"/>
    <property type="match status" value="1"/>
</dbReference>
<dbReference type="GO" id="GO:0035267">
    <property type="term" value="C:NuA4 histone acetyltransferase complex"/>
    <property type="evidence" value="ECO:0007669"/>
    <property type="project" value="TreeGrafter"/>
</dbReference>
<feature type="compositionally biased region" description="Polar residues" evidence="15">
    <location>
        <begin position="1"/>
        <end position="19"/>
    </location>
</feature>
<comment type="similarity">
    <text evidence="2">Belongs to the MYST (SAS/MOZ) family.</text>
</comment>
<evidence type="ECO:0000256" key="13">
    <source>
        <dbReference type="ARBA" id="ARBA00045805"/>
    </source>
</evidence>
<keyword evidence="7" id="KW-0862">Zinc</keyword>
<dbReference type="EC" id="2.3.1.48" evidence="3"/>
<dbReference type="Gene3D" id="3.40.630.30">
    <property type="match status" value="1"/>
</dbReference>
<comment type="subcellular location">
    <subcellularLocation>
        <location evidence="1">Nucleus</location>
    </subcellularLocation>
</comment>
<evidence type="ECO:0000313" key="18">
    <source>
        <dbReference type="Proteomes" id="UP000018144"/>
    </source>
</evidence>
<keyword evidence="10" id="KW-0804">Transcription</keyword>
<dbReference type="Pfam" id="PF01853">
    <property type="entry name" value="MOZ_SAS"/>
    <property type="match status" value="1"/>
</dbReference>
<evidence type="ECO:0000256" key="14">
    <source>
        <dbReference type="PIRSR" id="PIRSR602717-51"/>
    </source>
</evidence>